<proteinExistence type="predicted"/>
<reference evidence="2 3" key="1">
    <citation type="submission" date="2024-05" db="EMBL/GenBank/DDBJ databases">
        <title>Genome sequencing and assembly of Indian major carp, Cirrhinus mrigala (Hamilton, 1822).</title>
        <authorList>
            <person name="Mohindra V."/>
            <person name="Chowdhury L.M."/>
            <person name="Lal K."/>
            <person name="Jena J.K."/>
        </authorList>
    </citation>
    <scope>NUCLEOTIDE SEQUENCE [LARGE SCALE GENOMIC DNA]</scope>
    <source>
        <strain evidence="2">CM1030</strain>
        <tissue evidence="2">Blood</tissue>
    </source>
</reference>
<sequence length="148" mass="16541">PANNTAAVVEMVTDTVNFYEELKCIFQMDLDRGIDWFGEVILSSPVSPLSSLVPPSSSESLLVPSSSPVSPKLPVTLKLPPSLPLPPPHSAADSSLPRLHQKPWAIRLLRAPPSSWLRLHPRSHRLSLCPQDFWFLLGHLSPWLQYHR</sequence>
<dbReference type="EMBL" id="JAMKFB020000017">
    <property type="protein sequence ID" value="KAL0170304.1"/>
    <property type="molecule type" value="Genomic_DNA"/>
</dbReference>
<dbReference type="Proteomes" id="UP001529510">
    <property type="component" value="Unassembled WGS sequence"/>
</dbReference>
<evidence type="ECO:0000256" key="1">
    <source>
        <dbReference type="SAM" id="MobiDB-lite"/>
    </source>
</evidence>
<evidence type="ECO:0000313" key="2">
    <source>
        <dbReference type="EMBL" id="KAL0170304.1"/>
    </source>
</evidence>
<organism evidence="2 3">
    <name type="scientific">Cirrhinus mrigala</name>
    <name type="common">Mrigala</name>
    <dbReference type="NCBI Taxonomy" id="683832"/>
    <lineage>
        <taxon>Eukaryota</taxon>
        <taxon>Metazoa</taxon>
        <taxon>Chordata</taxon>
        <taxon>Craniata</taxon>
        <taxon>Vertebrata</taxon>
        <taxon>Euteleostomi</taxon>
        <taxon>Actinopterygii</taxon>
        <taxon>Neopterygii</taxon>
        <taxon>Teleostei</taxon>
        <taxon>Ostariophysi</taxon>
        <taxon>Cypriniformes</taxon>
        <taxon>Cyprinidae</taxon>
        <taxon>Labeoninae</taxon>
        <taxon>Labeonini</taxon>
        <taxon>Cirrhinus</taxon>
    </lineage>
</organism>
<protein>
    <submittedName>
        <fullName evidence="2">Uncharacterized protein</fullName>
    </submittedName>
</protein>
<feature type="region of interest" description="Disordered" evidence="1">
    <location>
        <begin position="48"/>
        <end position="71"/>
    </location>
</feature>
<accession>A0ABD0P8I8</accession>
<feature type="non-terminal residue" evidence="2">
    <location>
        <position position="148"/>
    </location>
</feature>
<dbReference type="AlphaFoldDB" id="A0ABD0P8I8"/>
<gene>
    <name evidence="2" type="ORF">M9458_034900</name>
</gene>
<evidence type="ECO:0000313" key="3">
    <source>
        <dbReference type="Proteomes" id="UP001529510"/>
    </source>
</evidence>
<feature type="non-terminal residue" evidence="2">
    <location>
        <position position="1"/>
    </location>
</feature>
<comment type="caution">
    <text evidence="2">The sequence shown here is derived from an EMBL/GenBank/DDBJ whole genome shotgun (WGS) entry which is preliminary data.</text>
</comment>
<name>A0ABD0P8I8_CIRMR</name>
<keyword evidence="3" id="KW-1185">Reference proteome</keyword>